<sequence>MAGLLVLLLSSAVASIALPHHDHEARGTSVKLDVPTSLAGASIEHSPSFSSFSIETAFFVEFVGTASEPNELFFKLLSHITERGGRPILRPGGITMDSLIFDPAGGDLERTMGPNGEVYRSTVGPAYFESWATLPEEVSFISTLNFGNNSLQIAADLATASVKYQAGRIQFLELGNEPNNYPNDRWKNSTQAYVDQWKNWTASIDQAVAEVSVVSRGSQETLRWWASSATTDNTPLKVRPVDLIEKGIDSEQQVGQFSIHSYVYNTCNPSDAAKATVENLLNHTQIISFAEEEVAPSARAAAGDGKPWVMGEFNSIACSGKPGVSDTFTQALWMIDTQLAYAVLNATAVFQHQGATLVLQSDKQTNTPGFSTYSFVYPRDSDKHGEARANPSYAGLLFLTEVFSQPKTRILPLEAPAGLDPDRFSGYVMYQGDEPTKLVLLNLEPYYLNSTTDFSINVDISSYIEETKLSSPRVNMKRLTAPSIDETDSNKVTWAGQSFKNGDSTGYVEIEQLSTDNIVKVRGSEGVIVFLREDSVYRL</sequence>
<evidence type="ECO:0000256" key="1">
    <source>
        <dbReference type="SAM" id="SignalP"/>
    </source>
</evidence>
<dbReference type="Proteomes" id="UP001320420">
    <property type="component" value="Unassembled WGS sequence"/>
</dbReference>
<dbReference type="PANTHER" id="PTHR36183:SF2">
    <property type="entry name" value="BETA-GLUCURONIDASE C-TERMINAL DOMAIN-CONTAINING PROTEIN"/>
    <property type="match status" value="1"/>
</dbReference>
<dbReference type="Gene3D" id="3.20.20.80">
    <property type="entry name" value="Glycosidases"/>
    <property type="match status" value="1"/>
</dbReference>
<evidence type="ECO:0000259" key="2">
    <source>
        <dbReference type="Pfam" id="PF16862"/>
    </source>
</evidence>
<feature type="domain" description="Beta-glucuronidase C-terminal" evidence="2">
    <location>
        <begin position="426"/>
        <end position="528"/>
    </location>
</feature>
<keyword evidence="1" id="KW-0732">Signal</keyword>
<keyword evidence="4" id="KW-1185">Reference proteome</keyword>
<dbReference type="SUPFAM" id="SSF51445">
    <property type="entry name" value="(Trans)glycosidases"/>
    <property type="match status" value="1"/>
</dbReference>
<dbReference type="PANTHER" id="PTHR36183">
    <property type="entry name" value="BETA-GLUCURONIDASE"/>
    <property type="match status" value="1"/>
</dbReference>
<proteinExistence type="predicted"/>
<feature type="signal peptide" evidence="1">
    <location>
        <begin position="1"/>
        <end position="17"/>
    </location>
</feature>
<accession>A0AAN9UQY7</accession>
<organism evidence="3 4">
    <name type="scientific">Diatrype stigma</name>
    <dbReference type="NCBI Taxonomy" id="117547"/>
    <lineage>
        <taxon>Eukaryota</taxon>
        <taxon>Fungi</taxon>
        <taxon>Dikarya</taxon>
        <taxon>Ascomycota</taxon>
        <taxon>Pezizomycotina</taxon>
        <taxon>Sordariomycetes</taxon>
        <taxon>Xylariomycetidae</taxon>
        <taxon>Xylariales</taxon>
        <taxon>Diatrypaceae</taxon>
        <taxon>Diatrype</taxon>
    </lineage>
</organism>
<protein>
    <recommendedName>
        <fullName evidence="2">Beta-glucuronidase C-terminal domain-containing protein</fullName>
    </recommendedName>
</protein>
<feature type="chain" id="PRO_5042871105" description="Beta-glucuronidase C-terminal domain-containing protein" evidence="1">
    <location>
        <begin position="18"/>
        <end position="539"/>
    </location>
</feature>
<dbReference type="AlphaFoldDB" id="A0AAN9UQY7"/>
<dbReference type="Pfam" id="PF16862">
    <property type="entry name" value="Glyco_hydro_79C"/>
    <property type="match status" value="1"/>
</dbReference>
<comment type="caution">
    <text evidence="3">The sequence shown here is derived from an EMBL/GenBank/DDBJ whole genome shotgun (WGS) entry which is preliminary data.</text>
</comment>
<gene>
    <name evidence="3" type="ORF">SLS62_004680</name>
</gene>
<dbReference type="EMBL" id="JAKJXP020000029">
    <property type="protein sequence ID" value="KAK7753390.1"/>
    <property type="molecule type" value="Genomic_DNA"/>
</dbReference>
<dbReference type="Gene3D" id="2.60.40.1180">
    <property type="entry name" value="Golgi alpha-mannosidase II"/>
    <property type="match status" value="1"/>
</dbReference>
<evidence type="ECO:0000313" key="3">
    <source>
        <dbReference type="EMBL" id="KAK7753390.1"/>
    </source>
</evidence>
<evidence type="ECO:0000313" key="4">
    <source>
        <dbReference type="Proteomes" id="UP001320420"/>
    </source>
</evidence>
<name>A0AAN9UQY7_9PEZI</name>
<dbReference type="InterPro" id="IPR031728">
    <property type="entry name" value="GlcAase_C"/>
</dbReference>
<dbReference type="InterPro" id="IPR013780">
    <property type="entry name" value="Glyco_hydro_b"/>
</dbReference>
<dbReference type="InterPro" id="IPR017853">
    <property type="entry name" value="GH"/>
</dbReference>
<dbReference type="InterPro" id="IPR052974">
    <property type="entry name" value="GH79_Enzymes"/>
</dbReference>
<reference evidence="3 4" key="1">
    <citation type="submission" date="2024-02" db="EMBL/GenBank/DDBJ databases">
        <title>De novo assembly and annotation of 12 fungi associated with fruit tree decline syndrome in Ontario, Canada.</title>
        <authorList>
            <person name="Sulman M."/>
            <person name="Ellouze W."/>
            <person name="Ilyukhin E."/>
        </authorList>
    </citation>
    <scope>NUCLEOTIDE SEQUENCE [LARGE SCALE GENOMIC DNA]</scope>
    <source>
        <strain evidence="3 4">M11/M66-122</strain>
    </source>
</reference>